<evidence type="ECO:0000256" key="2">
    <source>
        <dbReference type="ARBA" id="ARBA00022448"/>
    </source>
</evidence>
<evidence type="ECO:0000256" key="6">
    <source>
        <dbReference type="ARBA" id="ARBA00022737"/>
    </source>
</evidence>
<feature type="transmembrane region" description="Helical" evidence="15">
    <location>
        <begin position="1218"/>
        <end position="1237"/>
    </location>
</feature>
<keyword evidence="8 15" id="KW-1133">Transmembrane helix</keyword>
<keyword evidence="13 15" id="KW-0739">Sodium transport</keyword>
<evidence type="ECO:0000256" key="16">
    <source>
        <dbReference type="SAM" id="MobiDB-lite"/>
    </source>
</evidence>
<comment type="function">
    <text evidence="15">Mediates the voltage-dependent sodium ion permeability of excitable membranes. Assuming opened or closed conformations in response to the voltage difference across the membrane, the protein forms a sodium-selective channel through which Na(+) ions may pass in accordance with their electrochemical gradient.</text>
</comment>
<dbReference type="GO" id="GO:0001518">
    <property type="term" value="C:voltage-gated sodium channel complex"/>
    <property type="evidence" value="ECO:0007669"/>
    <property type="project" value="UniProtKB-UniRule"/>
</dbReference>
<feature type="compositionally biased region" description="Basic and acidic residues" evidence="16">
    <location>
        <begin position="704"/>
        <end position="716"/>
    </location>
</feature>
<feature type="compositionally biased region" description="Polar residues" evidence="16">
    <location>
        <begin position="684"/>
        <end position="693"/>
    </location>
</feature>
<evidence type="ECO:0000259" key="17">
    <source>
        <dbReference type="Pfam" id="PF00520"/>
    </source>
</evidence>
<feature type="compositionally biased region" description="Basic and acidic residues" evidence="16">
    <location>
        <begin position="739"/>
        <end position="752"/>
    </location>
</feature>
<dbReference type="EMBL" id="JACVVK020000101">
    <property type="protein sequence ID" value="KAK7492644.1"/>
    <property type="molecule type" value="Genomic_DNA"/>
</dbReference>
<feature type="transmembrane region" description="Helical" evidence="15">
    <location>
        <begin position="896"/>
        <end position="920"/>
    </location>
</feature>
<dbReference type="CDD" id="cd23767">
    <property type="entry name" value="IQCD"/>
    <property type="match status" value="1"/>
</dbReference>
<feature type="transmembrane region" description="Helical" evidence="15">
    <location>
        <begin position="1382"/>
        <end position="1406"/>
    </location>
</feature>
<evidence type="ECO:0000256" key="12">
    <source>
        <dbReference type="ARBA" id="ARBA00023157"/>
    </source>
</evidence>
<comment type="similarity">
    <text evidence="15">Belongs to the sodium channel (TC 1.A.1.10) family.</text>
</comment>
<sequence>MAKPADAPRKSHDISAADTDPNPNTFLIVSTRFGKLHSNQFSSAKSLFLFSPRNPIRRFALRVYTNEIFHQFIIIAILVNCVFLTMPDLSWASLTENDSYPVTTFACGPLDDLACESPGDLACEPPGDLAYGSLGDLACGPLVDLAREQPGDLACEPPGDLACERPGDLACEPPGDLAREPPGDLACEPLGCYAFQDYVSMIAMTVTLILESTEYSSDVGNINGLRTFRVLRALKTVSIIPGLKILVDAFFRACRNLLEVTRSTSVVSGPFFLVVIFFGSYYLMNLMLAVVAMSYEQEAEAKRDSEKLLPSGKVPAGVQQVSKVGDCCKCSLLAVRNIVPASECCSCQCSILRCFQSFVYNIVSTLWFDFAVTISIILNTFILAMEHHGQSHSFDSTLKDANYFFTAVFTFEAVFKIIAFGKDYFRNGWNQFDLFVVIIGFLDLIFESVGGLNSVRSFRLLRVVKLAQSWVTMHILLTIIIDTLGALVNLTIVLALIIFIFAVIGLQLFREAYRNFDFGGSEGERWHFKDFFHSSLMVFRILCGEWVEPLWECMRAYSWVCMLVFLPTLIIGNFIALNLFLALLLNAFASDTIEELKGQIRESKVSRTVKRFKSFVSDRVLGIQLFSVKDSLLERSGSISGPTEAAVTITPPADHQGGAQIRLNSTPADADKRLVLSVKHEGNTDTAPGSITQLDHAVAGNKTELPETEKRPDDTGSKTGLGQPEKPSARASNSTDLDVAEKTARTKADTPSRKVTLGSPVDPLHLSVDSARNTHSSRLSPPEEREIRPNTTPDVSSRAVSIATKMVSFPAERTLSKTPTGAQDQTPPASPARFRSTLGDIKKVRITPEDRLKFSEPPDCFPEICTRPCCTPENRRPRGCWWKFRSVMLSIVDNKWFEGFILFVIFGSSFALIPVANIVGEQYGRARILRFRAVRTLRALRPLRAISHWQGMRIVVNSLVRSIPSIINVFLVGLLFWLIFSIMGVQLFKGKFYKCVNNETGQIQQYTVTPNKSVCLNTPGHIWKNSEVNFDNAAAGFLPLFQVATFEGWMEVMRDAVDSTEIDEQPRFENNKYIAYMYFVVFILFGSLFTLNLFVSVIIDSYLTLTKKYDFSAHLTEREKTYYNAMKTLVKTKRSKKSAPPQNLYMRYLTNVVLSDNFDFTIRCVIMLSLATLAMESYDMPPQRQRMLALANAAFGICYIIEAVLKLIVLRMKYFKDAWNIFDFVIVVLVCIHFAIFKLDVKSNMISPAILRIFQVVRVTRATRLMKWTVGIRRLLYTLMISLPAILSIGSLLLLIIFIYAIMGMSAFGDIRVTGALNDHVNFRTFTKSSMLLIRLATAAGWNDILDALLIQPPHCDPHFKTLTNGTKQPSDFGDCGIPWLAIPYMVSYIVIVYLIVINMYIAVILEHYYEAQEQKESDISGEVFDMFYEVWERYDPEGTQFINYAHLSDFVAEIEQPLRIKKPNKITVNSFNLNIMEGDMVHFLDVLLALLNHSIGIGGESEALRLLYSEMEDKLNEMFPSREKASVQYTTLQRQKFEVAARAIQRAWRMHKKRKLLFSRMKTVSRTILIANRLFSSNLLQPSGDRTSNSDSSNTGSGK</sequence>
<evidence type="ECO:0000256" key="1">
    <source>
        <dbReference type="ARBA" id="ARBA00004651"/>
    </source>
</evidence>
<evidence type="ECO:0000256" key="10">
    <source>
        <dbReference type="ARBA" id="ARBA00023065"/>
    </source>
</evidence>
<keyword evidence="12" id="KW-1015">Disulfide bond</keyword>
<dbReference type="PANTHER" id="PTHR10037">
    <property type="entry name" value="VOLTAGE-GATED CATION CHANNEL CALCIUM AND SODIUM"/>
    <property type="match status" value="1"/>
</dbReference>
<dbReference type="Gene3D" id="1.20.120.350">
    <property type="entry name" value="Voltage-gated potassium channels. Chain C"/>
    <property type="match status" value="2"/>
</dbReference>
<feature type="transmembrane region" description="Helical" evidence="15">
    <location>
        <begin position="1075"/>
        <end position="1099"/>
    </location>
</feature>
<keyword evidence="6" id="KW-0677">Repeat</keyword>
<evidence type="ECO:0000256" key="15">
    <source>
        <dbReference type="RuleBase" id="RU361132"/>
    </source>
</evidence>
<feature type="domain" description="Ion transport" evidence="17">
    <location>
        <begin position="367"/>
        <end position="592"/>
    </location>
</feature>
<dbReference type="Pfam" id="PF00520">
    <property type="entry name" value="Ion_trans"/>
    <property type="match status" value="4"/>
</dbReference>
<evidence type="ECO:0000256" key="7">
    <source>
        <dbReference type="ARBA" id="ARBA00022882"/>
    </source>
</evidence>
<dbReference type="Gene3D" id="1.10.238.10">
    <property type="entry name" value="EF-hand"/>
    <property type="match status" value="1"/>
</dbReference>
<reference evidence="18 19" key="1">
    <citation type="journal article" date="2023" name="Sci. Data">
        <title>Genome assembly of the Korean intertidal mud-creeper Batillaria attramentaria.</title>
        <authorList>
            <person name="Patra A.K."/>
            <person name="Ho P.T."/>
            <person name="Jun S."/>
            <person name="Lee S.J."/>
            <person name="Kim Y."/>
            <person name="Won Y.J."/>
        </authorList>
    </citation>
    <scope>NUCLEOTIDE SEQUENCE [LARGE SCALE GENOMIC DNA]</scope>
    <source>
        <strain evidence="18">Wonlab-2016</strain>
    </source>
</reference>
<evidence type="ECO:0000256" key="11">
    <source>
        <dbReference type="ARBA" id="ARBA00023136"/>
    </source>
</evidence>
<proteinExistence type="inferred from homology"/>
<feature type="compositionally biased region" description="Polar residues" evidence="16">
    <location>
        <begin position="770"/>
        <end position="779"/>
    </location>
</feature>
<dbReference type="SUPFAM" id="SSF81324">
    <property type="entry name" value="Voltage-gated potassium channels"/>
    <property type="match status" value="4"/>
</dbReference>
<comment type="subcellular location">
    <subcellularLocation>
        <location evidence="1 15">Cell membrane</location>
        <topology evidence="1 15">Multi-pass membrane protein</topology>
    </subcellularLocation>
</comment>
<evidence type="ECO:0000313" key="18">
    <source>
        <dbReference type="EMBL" id="KAK7492644.1"/>
    </source>
</evidence>
<dbReference type="InterPro" id="IPR027359">
    <property type="entry name" value="Volt_channel_dom_sf"/>
</dbReference>
<name>A0ABD0KZI6_9CAEN</name>
<organism evidence="18 19">
    <name type="scientific">Batillaria attramentaria</name>
    <dbReference type="NCBI Taxonomy" id="370345"/>
    <lineage>
        <taxon>Eukaryota</taxon>
        <taxon>Metazoa</taxon>
        <taxon>Spiralia</taxon>
        <taxon>Lophotrochozoa</taxon>
        <taxon>Mollusca</taxon>
        <taxon>Gastropoda</taxon>
        <taxon>Caenogastropoda</taxon>
        <taxon>Sorbeoconcha</taxon>
        <taxon>Cerithioidea</taxon>
        <taxon>Batillariidae</taxon>
        <taxon>Batillaria</taxon>
    </lineage>
</organism>
<feature type="transmembrane region" description="Helical" evidence="15">
    <location>
        <begin position="559"/>
        <end position="585"/>
    </location>
</feature>
<keyword evidence="19" id="KW-1185">Reference proteome</keyword>
<keyword evidence="11 15" id="KW-0472">Membrane</keyword>
<protein>
    <recommendedName>
        <fullName evidence="15">Sodium channel protein</fullName>
    </recommendedName>
</protein>
<keyword evidence="3 15" id="KW-0894">Sodium channel</keyword>
<feature type="transmembrane region" description="Helical" evidence="15">
    <location>
        <begin position="966"/>
        <end position="988"/>
    </location>
</feature>
<dbReference type="FunFam" id="1.20.120.350:FF:000068">
    <property type="entry name" value="Sodium channel protein"/>
    <property type="match status" value="1"/>
</dbReference>
<feature type="transmembrane region" description="Helical" evidence="15">
    <location>
        <begin position="271"/>
        <end position="295"/>
    </location>
</feature>
<feature type="transmembrane region" description="Helical" evidence="15">
    <location>
        <begin position="1190"/>
        <end position="1212"/>
    </location>
</feature>
<dbReference type="PANTHER" id="PTHR10037:SF62">
    <property type="entry name" value="SODIUM CHANNEL PROTEIN 60E"/>
    <property type="match status" value="1"/>
</dbReference>
<feature type="region of interest" description="Disordered" evidence="16">
    <location>
        <begin position="682"/>
        <end position="798"/>
    </location>
</feature>
<feature type="transmembrane region" description="Helical" evidence="15">
    <location>
        <begin position="403"/>
        <end position="420"/>
    </location>
</feature>
<comment type="caution">
    <text evidence="15">Lacks conserved residue(s) required for the propagation of feature annotation.</text>
</comment>
<keyword evidence="7 15" id="KW-0851">Voltage-gated channel</keyword>
<feature type="transmembrane region" description="Helical" evidence="15">
    <location>
        <begin position="68"/>
        <end position="86"/>
    </location>
</feature>
<keyword evidence="9 15" id="KW-0915">Sodium</keyword>
<dbReference type="InterPro" id="IPR043203">
    <property type="entry name" value="VGCC_Ca_Na"/>
</dbReference>
<feature type="compositionally biased region" description="Polar residues" evidence="16">
    <location>
        <begin position="816"/>
        <end position="827"/>
    </location>
</feature>
<feature type="region of interest" description="Disordered" evidence="16">
    <location>
        <begin position="811"/>
        <end position="834"/>
    </location>
</feature>
<feature type="compositionally biased region" description="Polar residues" evidence="16">
    <location>
        <begin position="789"/>
        <end position="798"/>
    </location>
</feature>
<dbReference type="PRINTS" id="PR00170">
    <property type="entry name" value="NACHANNEL"/>
</dbReference>
<evidence type="ECO:0000256" key="4">
    <source>
        <dbReference type="ARBA" id="ARBA00022475"/>
    </source>
</evidence>
<feature type="domain" description="Ion transport" evidence="17">
    <location>
        <begin position="902"/>
        <end position="1108"/>
    </location>
</feature>
<feature type="transmembrane region" description="Helical" evidence="15">
    <location>
        <begin position="432"/>
        <end position="455"/>
    </location>
</feature>
<gene>
    <name evidence="18" type="ORF">BaRGS_00016123</name>
</gene>
<feature type="domain" description="Ion transport" evidence="17">
    <location>
        <begin position="197"/>
        <end position="261"/>
    </location>
</feature>
<evidence type="ECO:0000256" key="5">
    <source>
        <dbReference type="ARBA" id="ARBA00022692"/>
    </source>
</evidence>
<evidence type="ECO:0000313" key="19">
    <source>
        <dbReference type="Proteomes" id="UP001519460"/>
    </source>
</evidence>
<evidence type="ECO:0000256" key="8">
    <source>
        <dbReference type="ARBA" id="ARBA00022989"/>
    </source>
</evidence>
<keyword evidence="10 15" id="KW-0406">Ion transport</keyword>
<dbReference type="InterPro" id="IPR001696">
    <property type="entry name" value="Na_channel_asu"/>
</dbReference>
<feature type="transmembrane region" description="Helical" evidence="15">
    <location>
        <begin position="358"/>
        <end position="383"/>
    </location>
</feature>
<dbReference type="InterPro" id="IPR005821">
    <property type="entry name" value="Ion_trans_dom"/>
</dbReference>
<dbReference type="Gene3D" id="1.10.287.70">
    <property type="match status" value="4"/>
</dbReference>
<feature type="domain" description="Ion transport" evidence="17">
    <location>
        <begin position="1157"/>
        <end position="1416"/>
    </location>
</feature>
<evidence type="ECO:0000256" key="14">
    <source>
        <dbReference type="ARBA" id="ARBA00023303"/>
    </source>
</evidence>
<dbReference type="FunFam" id="1.10.287.70:FF:000001">
    <property type="entry name" value="Sodium channel protein"/>
    <property type="match status" value="1"/>
</dbReference>
<accession>A0ABD0KZI6</accession>
<evidence type="ECO:0000256" key="9">
    <source>
        <dbReference type="ARBA" id="ARBA00023053"/>
    </source>
</evidence>
<keyword evidence="4" id="KW-1003">Cell membrane</keyword>
<keyword evidence="5 15" id="KW-0812">Transmembrane</keyword>
<dbReference type="Proteomes" id="UP001519460">
    <property type="component" value="Unassembled WGS sequence"/>
</dbReference>
<keyword evidence="14 15" id="KW-0407">Ion channel</keyword>
<comment type="caution">
    <text evidence="18">The sequence shown here is derived from an EMBL/GenBank/DDBJ whole genome shotgun (WGS) entry which is preliminary data.</text>
</comment>
<evidence type="ECO:0000256" key="13">
    <source>
        <dbReference type="ARBA" id="ARBA00023201"/>
    </source>
</evidence>
<keyword evidence="2 15" id="KW-0813">Transport</keyword>
<evidence type="ECO:0000256" key="3">
    <source>
        <dbReference type="ARBA" id="ARBA00022461"/>
    </source>
</evidence>
<dbReference type="GO" id="GO:0005272">
    <property type="term" value="F:sodium channel activity"/>
    <property type="evidence" value="ECO:0007669"/>
    <property type="project" value="UniProtKB-KW"/>
</dbReference>
<feature type="transmembrane region" description="Helical" evidence="15">
    <location>
        <begin position="1275"/>
        <end position="1303"/>
    </location>
</feature>
<feature type="transmembrane region" description="Helical" evidence="15">
    <location>
        <begin position="475"/>
        <end position="504"/>
    </location>
</feature>